<dbReference type="KEGG" id="bpg:Bathy12g00470"/>
<dbReference type="InterPro" id="IPR002205">
    <property type="entry name" value="Topo_IIA_dom_A"/>
</dbReference>
<evidence type="ECO:0000313" key="10">
    <source>
        <dbReference type="EMBL" id="CCO19045.1"/>
    </source>
</evidence>
<dbReference type="InterPro" id="IPR006691">
    <property type="entry name" value="GyrA/parC_rep"/>
</dbReference>
<protein>
    <recommendedName>
        <fullName evidence="3">DNA topoisomerase (ATP-hydrolyzing)</fullName>
        <ecNumber evidence="3">5.6.2.2</ecNumber>
    </recommendedName>
</protein>
<dbReference type="GO" id="GO:0003677">
    <property type="term" value="F:DNA binding"/>
    <property type="evidence" value="ECO:0007669"/>
    <property type="project" value="UniProtKB-UniRule"/>
</dbReference>
<organism evidence="10 11">
    <name type="scientific">Bathycoccus prasinos</name>
    <dbReference type="NCBI Taxonomy" id="41875"/>
    <lineage>
        <taxon>Eukaryota</taxon>
        <taxon>Viridiplantae</taxon>
        <taxon>Chlorophyta</taxon>
        <taxon>Mamiellophyceae</taxon>
        <taxon>Mamiellales</taxon>
        <taxon>Bathycoccaceae</taxon>
        <taxon>Bathycoccus</taxon>
    </lineage>
</organism>
<feature type="compositionally biased region" description="Acidic residues" evidence="8">
    <location>
        <begin position="867"/>
        <end position="914"/>
    </location>
</feature>
<evidence type="ECO:0000256" key="5">
    <source>
        <dbReference type="ARBA" id="ARBA00023125"/>
    </source>
</evidence>
<feature type="domain" description="Topo IIA-type catalytic" evidence="9">
    <location>
        <begin position="126"/>
        <end position="641"/>
    </location>
</feature>
<keyword evidence="4 7" id="KW-0799">Topoisomerase</keyword>
<reference evidence="10 11" key="1">
    <citation type="submission" date="2011-10" db="EMBL/GenBank/DDBJ databases">
        <authorList>
            <person name="Genoscope - CEA"/>
        </authorList>
    </citation>
    <scope>NUCLEOTIDE SEQUENCE [LARGE SCALE GENOMIC DNA]</scope>
    <source>
        <strain evidence="10 11">RCC 1105</strain>
    </source>
</reference>
<evidence type="ECO:0000313" key="11">
    <source>
        <dbReference type="Proteomes" id="UP000198341"/>
    </source>
</evidence>
<dbReference type="PANTHER" id="PTHR43493:SF5">
    <property type="entry name" value="DNA GYRASE SUBUNIT A, CHLOROPLASTIC_MITOCHONDRIAL"/>
    <property type="match status" value="1"/>
</dbReference>
<gene>
    <name evidence="10" type="ordered locus">Bathy12g00470</name>
</gene>
<dbReference type="Gene3D" id="1.10.268.10">
    <property type="entry name" value="Topoisomerase, domain 3"/>
    <property type="match status" value="1"/>
</dbReference>
<keyword evidence="6 7" id="KW-0413">Isomerase</keyword>
<feature type="compositionally biased region" description="Basic and acidic residues" evidence="8">
    <location>
        <begin position="323"/>
        <end position="339"/>
    </location>
</feature>
<dbReference type="Pfam" id="PF03989">
    <property type="entry name" value="DNA_gyraseA_C"/>
    <property type="match status" value="6"/>
</dbReference>
<dbReference type="Gene3D" id="3.90.199.10">
    <property type="entry name" value="Topoisomerase II, domain 5"/>
    <property type="match status" value="1"/>
</dbReference>
<dbReference type="InterPro" id="IPR050220">
    <property type="entry name" value="Type_II_DNA_Topoisomerases"/>
</dbReference>
<dbReference type="SMART" id="SM00434">
    <property type="entry name" value="TOP4c"/>
    <property type="match status" value="1"/>
</dbReference>
<comment type="catalytic activity">
    <reaction evidence="1 7">
        <text>ATP-dependent breakage, passage and rejoining of double-stranded DNA.</text>
        <dbReference type="EC" id="5.6.2.2"/>
    </reaction>
</comment>
<dbReference type="CDD" id="cd00187">
    <property type="entry name" value="TOP4c"/>
    <property type="match status" value="1"/>
</dbReference>
<evidence type="ECO:0000256" key="4">
    <source>
        <dbReference type="ARBA" id="ARBA00023029"/>
    </source>
</evidence>
<evidence type="ECO:0000256" key="2">
    <source>
        <dbReference type="ARBA" id="ARBA00008263"/>
    </source>
</evidence>
<dbReference type="GO" id="GO:0006265">
    <property type="term" value="P:DNA topological change"/>
    <property type="evidence" value="ECO:0007669"/>
    <property type="project" value="UniProtKB-UniRule"/>
</dbReference>
<dbReference type="GO" id="GO:0009330">
    <property type="term" value="C:DNA topoisomerase type II (double strand cut, ATP-hydrolyzing) complex"/>
    <property type="evidence" value="ECO:0007669"/>
    <property type="project" value="TreeGrafter"/>
</dbReference>
<dbReference type="SUPFAM" id="SSF101904">
    <property type="entry name" value="GyrA/ParC C-terminal domain-like"/>
    <property type="match status" value="1"/>
</dbReference>
<feature type="region of interest" description="Disordered" evidence="8">
    <location>
        <begin position="317"/>
        <end position="353"/>
    </location>
</feature>
<dbReference type="PROSITE" id="PS52040">
    <property type="entry name" value="TOPO_IIA"/>
    <property type="match status" value="1"/>
</dbReference>
<dbReference type="InterPro" id="IPR013758">
    <property type="entry name" value="Topo_IIA_A/C_ab"/>
</dbReference>
<dbReference type="OrthoDB" id="276498at2759"/>
<dbReference type="EC" id="5.6.2.2" evidence="3"/>
<feature type="region of interest" description="Disordered" evidence="8">
    <location>
        <begin position="858"/>
        <end position="914"/>
    </location>
</feature>
<feature type="active site" description="O-(5'-phospho-DNA)-tyrosine intermediate" evidence="7">
    <location>
        <position position="214"/>
    </location>
</feature>
<dbReference type="Pfam" id="PF00521">
    <property type="entry name" value="DNA_topoisoIV"/>
    <property type="match status" value="1"/>
</dbReference>
<dbReference type="STRING" id="41875.K8F2L0"/>
<dbReference type="PANTHER" id="PTHR43493">
    <property type="entry name" value="DNA GYRASE/TOPOISOMERASE SUBUNIT A"/>
    <property type="match status" value="1"/>
</dbReference>
<dbReference type="SUPFAM" id="SSF56719">
    <property type="entry name" value="Type II DNA topoisomerase"/>
    <property type="match status" value="1"/>
</dbReference>
<feature type="compositionally biased region" description="Basic residues" evidence="8">
    <location>
        <begin position="374"/>
        <end position="383"/>
    </location>
</feature>
<evidence type="ECO:0000256" key="3">
    <source>
        <dbReference type="ARBA" id="ARBA00012895"/>
    </source>
</evidence>
<dbReference type="InterPro" id="IPR013757">
    <property type="entry name" value="Topo_IIA_A_a_sf"/>
</dbReference>
<dbReference type="Gene3D" id="3.30.1360.40">
    <property type="match status" value="1"/>
</dbReference>
<name>K8F2L0_9CHLO</name>
<feature type="region of interest" description="Disordered" evidence="8">
    <location>
        <begin position="371"/>
        <end position="390"/>
    </location>
</feature>
<dbReference type="GO" id="GO:0005524">
    <property type="term" value="F:ATP binding"/>
    <property type="evidence" value="ECO:0007669"/>
    <property type="project" value="InterPro"/>
</dbReference>
<evidence type="ECO:0000256" key="1">
    <source>
        <dbReference type="ARBA" id="ARBA00000185"/>
    </source>
</evidence>
<dbReference type="InterPro" id="IPR013760">
    <property type="entry name" value="Topo_IIA-like_dom_sf"/>
</dbReference>
<dbReference type="RefSeq" id="XP_007509930.1">
    <property type="nucleotide sequence ID" value="XM_007509868.1"/>
</dbReference>
<proteinExistence type="inferred from homology"/>
<evidence type="ECO:0000256" key="7">
    <source>
        <dbReference type="PROSITE-ProRule" id="PRU01384"/>
    </source>
</evidence>
<dbReference type="FunFam" id="3.30.1360.40:FF:000002">
    <property type="entry name" value="DNA gyrase subunit A"/>
    <property type="match status" value="1"/>
</dbReference>
<dbReference type="eggNOG" id="KOG0355">
    <property type="taxonomic scope" value="Eukaryota"/>
</dbReference>
<keyword evidence="11" id="KW-1185">Reference proteome</keyword>
<sequence length="1057" mass="116431">MSTTATPTKPFEFISSSLSLSSNISFSRRLIGEEEQHHRHRHRRRVVPPPCHHHRHRKVRTFAAASSSSSDDDGGGGGGGGNKSSTFAEEEEEFSSDSNIVDLELHVEARQSYLAYAMSVIVGRALPDVRDGLKPVHRRILYAMHELNLDHNKPFKKCARVVGEVLGKFHPHGDQSVYDALVRMAQDFSMSAPLVNGHGNFGSMDNDPPAAMRYTECKLRQLSQDMLLKDVEMDCVEFADTFDGSQQEPMVLPAKLPNVLINGSTGIAVGMATSIPPHNLMEVADALVVFARAAQKGEQVKLEELLRVMPGPDFPTGGVIFADNKDANNDNNNNDKNDSGRSTSNRNALRNLYRDGRGGVTLRGVAEIVPRTKVSSRKRSGKTAKKDDKAAAEKSLDRDIVISSIPYMQNKATLVQQIADLVNNRQIEGVADVRDESDRDGVRVVVEMKRSGDAEAVLNSLYKRTKLQVKVNVNVTALVGLTPKVLGLMEVMQEFLDFRIDVIRKRAMYSLEKDRARMHIVEALLTVLEDTDAVIKMIRKSKDGKEAMENLREMKGLTTVQSEAVLQMPLRRLTSLESGKLVEERDQLLSSIKGNQNLLDNTSAVIDVVCEEALEVKKKHGIPRRTTIETDTSSSIEVEHEIPNNDSLIIMSSRGYIKRTRPETFKAQRRGTRGKSMSKLKGSDSIAKVMHAKDLDRVFFFTDKGNVLTVRAFDIPEASTTAQGTPFTRFVDIDKGESITAILSLEPSALMKKKTPNEPQEGEDEDETFLVMITLNGVIKKVSAKEFASIKRNGKRAIALDEGDKLKQVLVAKNGDSVLVGATDGTLIRFDVDSVRKLGRMSRGVRAISLKEIKSSSKEASKAKGVEEDDDDENDDDDDDDFIIQAEDDEDDEGDDNEEEEQEEENDILDFGNDDDEPLVASVEHFEGGAAKVAGMAIIQKSEIDREGPWVVFVSEKGRGKRVKVSDFKTQIRGGAGIRGIKFNSGDSLAAFALIGKTDDDSIEEAIIVGSQLGVANRFQCASIPEMGRYAKGGTLMKLKKEDAIKSFAVIPAATAE</sequence>
<feature type="region of interest" description="Disordered" evidence="8">
    <location>
        <begin position="34"/>
        <end position="95"/>
    </location>
</feature>
<feature type="compositionally biased region" description="Basic residues" evidence="8">
    <location>
        <begin position="38"/>
        <end position="60"/>
    </location>
</feature>
<dbReference type="AlphaFoldDB" id="K8F2L0"/>
<evidence type="ECO:0000259" key="9">
    <source>
        <dbReference type="PROSITE" id="PS52040"/>
    </source>
</evidence>
<accession>K8F2L0</accession>
<evidence type="ECO:0000256" key="8">
    <source>
        <dbReference type="SAM" id="MobiDB-lite"/>
    </source>
</evidence>
<keyword evidence="5 7" id="KW-0238">DNA-binding</keyword>
<dbReference type="Proteomes" id="UP000198341">
    <property type="component" value="Chromosome 12"/>
</dbReference>
<evidence type="ECO:0000256" key="6">
    <source>
        <dbReference type="ARBA" id="ARBA00023235"/>
    </source>
</evidence>
<dbReference type="Gene3D" id="2.120.10.90">
    <property type="entry name" value="DNA gyrase/topoisomerase IV, subunit A, C-terminal"/>
    <property type="match status" value="1"/>
</dbReference>
<dbReference type="GeneID" id="19012635"/>
<dbReference type="EMBL" id="FO082267">
    <property type="protein sequence ID" value="CCO19045.1"/>
    <property type="molecule type" value="Genomic_DNA"/>
</dbReference>
<dbReference type="InterPro" id="IPR035516">
    <property type="entry name" value="Gyrase/topoIV_suA_C"/>
</dbReference>
<dbReference type="GO" id="GO:0003918">
    <property type="term" value="F:DNA topoisomerase type II (double strand cut, ATP-hydrolyzing) activity"/>
    <property type="evidence" value="ECO:0007669"/>
    <property type="project" value="UniProtKB-EC"/>
</dbReference>
<comment type="similarity">
    <text evidence="2">Belongs to the type II topoisomerase GyrA/ParC subunit family.</text>
</comment>